<organism evidence="1 2">
    <name type="scientific">Amycolatopsis carbonis</name>
    <dbReference type="NCBI Taxonomy" id="715471"/>
    <lineage>
        <taxon>Bacteria</taxon>
        <taxon>Bacillati</taxon>
        <taxon>Actinomycetota</taxon>
        <taxon>Actinomycetes</taxon>
        <taxon>Pseudonocardiales</taxon>
        <taxon>Pseudonocardiaceae</taxon>
        <taxon>Amycolatopsis</taxon>
    </lineage>
</organism>
<name>A0A9Y2MY58_9PSEU</name>
<accession>A0A9Y2MY58</accession>
<dbReference type="KEGG" id="acab:QRX50_21285"/>
<protein>
    <submittedName>
        <fullName evidence="1">TIGR02569 family protein</fullName>
    </submittedName>
</protein>
<proteinExistence type="predicted"/>
<dbReference type="EMBL" id="CP127294">
    <property type="protein sequence ID" value="WIX83111.1"/>
    <property type="molecule type" value="Genomic_DNA"/>
</dbReference>
<sequence>MSETVWRAGTVSGLGAARFRVATPIRTTDGGWFAEGWEAALFVAGEPDVGRADDVVRAGLAFHQAVAGLPRPAFLDRRDDPCATGDRAAWEELTVRSGSAAAAELLRPLVGARRPVDLVSQAVHGDLLGNVLFADGQAPAVIDWSVYWRPPSWVSAVVIVDALCRHGAQPDLATRWSHLPEWGQMLVRALICRIVTDDVVLGANEWTPARTGAYRLVVELVIGLA</sequence>
<dbReference type="SUPFAM" id="SSF56112">
    <property type="entry name" value="Protein kinase-like (PK-like)"/>
    <property type="match status" value="1"/>
</dbReference>
<dbReference type="Proteomes" id="UP001236014">
    <property type="component" value="Chromosome"/>
</dbReference>
<dbReference type="AlphaFoldDB" id="A0A9Y2MY58"/>
<dbReference type="InterPro" id="IPR011009">
    <property type="entry name" value="Kinase-like_dom_sf"/>
</dbReference>
<dbReference type="RefSeq" id="WP_285973670.1">
    <property type="nucleotide sequence ID" value="NZ_CP127294.1"/>
</dbReference>
<keyword evidence="2" id="KW-1185">Reference proteome</keyword>
<evidence type="ECO:0000313" key="1">
    <source>
        <dbReference type="EMBL" id="WIX83111.1"/>
    </source>
</evidence>
<gene>
    <name evidence="1" type="ORF">QRX50_21285</name>
</gene>
<reference evidence="1 2" key="1">
    <citation type="submission" date="2023-06" db="EMBL/GenBank/DDBJ databases">
        <authorList>
            <person name="Oyuntsetseg B."/>
            <person name="Kim S.B."/>
        </authorList>
    </citation>
    <scope>NUCLEOTIDE SEQUENCE [LARGE SCALE GENOMIC DNA]</scope>
    <source>
        <strain evidence="1 2">2-15</strain>
    </source>
</reference>
<evidence type="ECO:0000313" key="2">
    <source>
        <dbReference type="Proteomes" id="UP001236014"/>
    </source>
</evidence>